<dbReference type="SMART" id="SM00563">
    <property type="entry name" value="PlsC"/>
    <property type="match status" value="1"/>
</dbReference>
<dbReference type="GO" id="GO:0019432">
    <property type="term" value="P:triglyceride biosynthetic process"/>
    <property type="evidence" value="ECO:0007669"/>
    <property type="project" value="TreeGrafter"/>
</dbReference>
<keyword evidence="5" id="KW-0808">Transferase</keyword>
<proteinExistence type="inferred from homology"/>
<evidence type="ECO:0000256" key="12">
    <source>
        <dbReference type="ARBA" id="ARBA00023315"/>
    </source>
</evidence>
<keyword evidence="8" id="KW-0443">Lipid metabolism</keyword>
<comment type="similarity">
    <text evidence="3">Belongs to the 1-acyl-sn-glycerol-3-phosphate acyltransferase family.</text>
</comment>
<dbReference type="GO" id="GO:0004366">
    <property type="term" value="F:glycerol-3-phosphate O-acyltransferase activity"/>
    <property type="evidence" value="ECO:0007669"/>
    <property type="project" value="TreeGrafter"/>
</dbReference>
<dbReference type="GO" id="GO:0005783">
    <property type="term" value="C:endoplasmic reticulum"/>
    <property type="evidence" value="ECO:0007669"/>
    <property type="project" value="TreeGrafter"/>
</dbReference>
<evidence type="ECO:0000256" key="4">
    <source>
        <dbReference type="ARBA" id="ARBA00022516"/>
    </source>
</evidence>
<evidence type="ECO:0000256" key="11">
    <source>
        <dbReference type="ARBA" id="ARBA00023264"/>
    </source>
</evidence>
<dbReference type="GO" id="GO:0016020">
    <property type="term" value="C:membrane"/>
    <property type="evidence" value="ECO:0007669"/>
    <property type="project" value="UniProtKB-SubCell"/>
</dbReference>
<feature type="transmembrane region" description="Helical" evidence="15">
    <location>
        <begin position="234"/>
        <end position="256"/>
    </location>
</feature>
<evidence type="ECO:0000256" key="8">
    <source>
        <dbReference type="ARBA" id="ARBA00023098"/>
    </source>
</evidence>
<feature type="transmembrane region" description="Helical" evidence="15">
    <location>
        <begin position="6"/>
        <end position="28"/>
    </location>
</feature>
<feature type="region of interest" description="Disordered" evidence="14">
    <location>
        <begin position="62"/>
        <end position="81"/>
    </location>
</feature>
<keyword evidence="9 15" id="KW-0472">Membrane</keyword>
<dbReference type="EMBL" id="OU895879">
    <property type="protein sequence ID" value="CAH1728100.1"/>
    <property type="molecule type" value="Genomic_DNA"/>
</dbReference>
<evidence type="ECO:0000313" key="17">
    <source>
        <dbReference type="EMBL" id="CAH1728100.1"/>
    </source>
</evidence>
<organism evidence="17 18">
    <name type="scientific">Chironomus riparius</name>
    <dbReference type="NCBI Taxonomy" id="315576"/>
    <lineage>
        <taxon>Eukaryota</taxon>
        <taxon>Metazoa</taxon>
        <taxon>Ecdysozoa</taxon>
        <taxon>Arthropoda</taxon>
        <taxon>Hexapoda</taxon>
        <taxon>Insecta</taxon>
        <taxon>Pterygota</taxon>
        <taxon>Neoptera</taxon>
        <taxon>Endopterygota</taxon>
        <taxon>Diptera</taxon>
        <taxon>Nematocera</taxon>
        <taxon>Chironomoidea</taxon>
        <taxon>Chironomidae</taxon>
        <taxon>Chironominae</taxon>
        <taxon>Chironomus</taxon>
    </lineage>
</organism>
<evidence type="ECO:0000256" key="1">
    <source>
        <dbReference type="ARBA" id="ARBA00004370"/>
    </source>
</evidence>
<evidence type="ECO:0000256" key="6">
    <source>
        <dbReference type="ARBA" id="ARBA00022692"/>
    </source>
</evidence>
<feature type="domain" description="Phospholipid/glycerol acyltransferase" evidence="16">
    <location>
        <begin position="296"/>
        <end position="407"/>
    </location>
</feature>
<keyword evidence="4" id="KW-0444">Lipid biosynthesis</keyword>
<name>A0A9P0J8Z0_9DIPT</name>
<accession>A0A9P0J8Z0</accession>
<comment type="pathway">
    <text evidence="2">Lipid metabolism.</text>
</comment>
<dbReference type="Pfam" id="PF01553">
    <property type="entry name" value="Acyltransferase"/>
    <property type="match status" value="1"/>
</dbReference>
<evidence type="ECO:0000256" key="5">
    <source>
        <dbReference type="ARBA" id="ARBA00022679"/>
    </source>
</evidence>
<protein>
    <recommendedName>
        <fullName evidence="16">Phospholipid/glycerol acyltransferase domain-containing protein</fullName>
    </recommendedName>
</protein>
<dbReference type="AlphaFoldDB" id="A0A9P0J8Z0"/>
<reference evidence="17" key="2">
    <citation type="submission" date="2022-10" db="EMBL/GenBank/DDBJ databases">
        <authorList>
            <consortium name="ENA_rothamsted_submissions"/>
            <consortium name="culmorum"/>
            <person name="King R."/>
        </authorList>
    </citation>
    <scope>NUCLEOTIDE SEQUENCE</scope>
</reference>
<sequence>MAILEIASGILFAPFFFVLIIIILLASFGKSFGIRRLYVQMLVKLFEYGRANIESAIKRKDSSSDCASDTEDEADHEKEKSVDQVVDNLEIPKKNGIIRKISSNGNIGNGNGNSVISKESLILVPDKTISTAVNQSNGKESPILLNNNDDEQKISDKDNKLNDFKLDDCLEYVKSGMEAIIEDDVTSRFQAEELKNWNLLTRTNRGYEFISWRLTVLWVIGFLIRYLFLMPLRVIICFIGVGWLVVAMTIVGFVPFEDLRLWMNNKVSLVAYRIIIRSLSALIIVHNEEYQPKNCGFCVANHTSPIDVAILSTDCTYSLIGQRHGGFLGILQRALGRASPHIWFERAEAKDRSAVATRLRQHVSDPKNPPILIFPEGTCINNTSVMQFKKGSFEVGGVIYPVAIKYDARFGDAFWNSSKDSMIQYLYMMMTSWAIVCDVWYLPPMYREEDESAIDFANRVKSVIAKQGGLIDLVWDGQLKRMKAKKEWKEIQQEKFAERLKGD</sequence>
<dbReference type="Proteomes" id="UP001153620">
    <property type="component" value="Chromosome 3"/>
</dbReference>
<evidence type="ECO:0000256" key="10">
    <source>
        <dbReference type="ARBA" id="ARBA00023209"/>
    </source>
</evidence>
<evidence type="ECO:0000256" key="13">
    <source>
        <dbReference type="ARBA" id="ARBA00025707"/>
    </source>
</evidence>
<evidence type="ECO:0000313" key="18">
    <source>
        <dbReference type="Proteomes" id="UP001153620"/>
    </source>
</evidence>
<keyword evidence="10" id="KW-0594">Phospholipid biosynthesis</keyword>
<keyword evidence="12" id="KW-0012">Acyltransferase</keyword>
<dbReference type="OrthoDB" id="7763494at2759"/>
<evidence type="ECO:0000256" key="7">
    <source>
        <dbReference type="ARBA" id="ARBA00022989"/>
    </source>
</evidence>
<comment type="subcellular location">
    <subcellularLocation>
        <location evidence="1">Membrane</location>
    </subcellularLocation>
</comment>
<keyword evidence="18" id="KW-1185">Reference proteome</keyword>
<dbReference type="InterPro" id="IPR002123">
    <property type="entry name" value="Plipid/glycerol_acylTrfase"/>
</dbReference>
<keyword evidence="11" id="KW-1208">Phospholipid metabolism</keyword>
<evidence type="ECO:0000256" key="15">
    <source>
        <dbReference type="SAM" id="Phobius"/>
    </source>
</evidence>
<reference evidence="17" key="1">
    <citation type="submission" date="2022-01" db="EMBL/GenBank/DDBJ databases">
        <authorList>
            <person name="King R."/>
        </authorList>
    </citation>
    <scope>NUCLEOTIDE SEQUENCE</scope>
</reference>
<comment type="pathway">
    <text evidence="13">Phospholipid metabolism.</text>
</comment>
<evidence type="ECO:0000256" key="9">
    <source>
        <dbReference type="ARBA" id="ARBA00023136"/>
    </source>
</evidence>
<evidence type="ECO:0000256" key="3">
    <source>
        <dbReference type="ARBA" id="ARBA00008655"/>
    </source>
</evidence>
<evidence type="ECO:0000256" key="14">
    <source>
        <dbReference type="SAM" id="MobiDB-lite"/>
    </source>
</evidence>
<keyword evidence="7 15" id="KW-1133">Transmembrane helix</keyword>
<dbReference type="InterPro" id="IPR045252">
    <property type="entry name" value="LPCAT1-like"/>
</dbReference>
<dbReference type="SUPFAM" id="SSF69593">
    <property type="entry name" value="Glycerol-3-phosphate (1)-acyltransferase"/>
    <property type="match status" value="1"/>
</dbReference>
<keyword evidence="6 15" id="KW-0812">Transmembrane</keyword>
<feature type="transmembrane region" description="Helical" evidence="15">
    <location>
        <begin position="210"/>
        <end position="228"/>
    </location>
</feature>
<dbReference type="PANTHER" id="PTHR23063">
    <property type="entry name" value="PHOSPHOLIPID ACYLTRANSFERASE"/>
    <property type="match status" value="1"/>
</dbReference>
<gene>
    <name evidence="17" type="ORF">CHIRRI_LOCUS10323</name>
</gene>
<dbReference type="CDD" id="cd07991">
    <property type="entry name" value="LPLAT_LPCAT1-like"/>
    <property type="match status" value="1"/>
</dbReference>
<dbReference type="GO" id="GO:0008654">
    <property type="term" value="P:phospholipid biosynthetic process"/>
    <property type="evidence" value="ECO:0007669"/>
    <property type="project" value="UniProtKB-KW"/>
</dbReference>
<evidence type="ECO:0000256" key="2">
    <source>
        <dbReference type="ARBA" id="ARBA00005189"/>
    </source>
</evidence>
<evidence type="ECO:0000259" key="16">
    <source>
        <dbReference type="SMART" id="SM00563"/>
    </source>
</evidence>
<dbReference type="PANTHER" id="PTHR23063:SF2">
    <property type="entry name" value="GLYCEROL-3-PHOSPHATE ACYLTRANSFERASE 4, ISOFORM D-RELATED"/>
    <property type="match status" value="1"/>
</dbReference>